<dbReference type="InterPro" id="IPR036366">
    <property type="entry name" value="PGBDSf"/>
</dbReference>
<dbReference type="InterPro" id="IPR036365">
    <property type="entry name" value="PGBD-like_sf"/>
</dbReference>
<dbReference type="SUPFAM" id="SSF47090">
    <property type="entry name" value="PGBD-like"/>
    <property type="match status" value="1"/>
</dbReference>
<dbReference type="PROSITE" id="PS51257">
    <property type="entry name" value="PROKAR_LIPOPROTEIN"/>
    <property type="match status" value="1"/>
</dbReference>
<keyword evidence="3" id="KW-0808">Transferase</keyword>
<name>A0ABT0YQS3_9BURK</name>
<dbReference type="InterPro" id="IPR002477">
    <property type="entry name" value="Peptidoglycan-bd-like"/>
</dbReference>
<dbReference type="Proteomes" id="UP001165541">
    <property type="component" value="Unassembled WGS sequence"/>
</dbReference>
<evidence type="ECO:0000256" key="4">
    <source>
        <dbReference type="ARBA" id="ARBA00022960"/>
    </source>
</evidence>
<evidence type="ECO:0000313" key="11">
    <source>
        <dbReference type="Proteomes" id="UP001165541"/>
    </source>
</evidence>
<evidence type="ECO:0000256" key="3">
    <source>
        <dbReference type="ARBA" id="ARBA00022679"/>
    </source>
</evidence>
<comment type="caution">
    <text evidence="10">The sequence shown here is derived from an EMBL/GenBank/DDBJ whole genome shotgun (WGS) entry which is preliminary data.</text>
</comment>
<dbReference type="Gene3D" id="1.10.101.10">
    <property type="entry name" value="PGBD-like superfamily/PGBD"/>
    <property type="match status" value="1"/>
</dbReference>
<dbReference type="PANTHER" id="PTHR41533">
    <property type="entry name" value="L,D-TRANSPEPTIDASE HI_1667-RELATED"/>
    <property type="match status" value="1"/>
</dbReference>
<feature type="active site" description="Nucleophile" evidence="7">
    <location>
        <position position="484"/>
    </location>
</feature>
<evidence type="ECO:0000256" key="1">
    <source>
        <dbReference type="ARBA" id="ARBA00004752"/>
    </source>
</evidence>
<dbReference type="RefSeq" id="WP_251779549.1">
    <property type="nucleotide sequence ID" value="NZ_JAMKFE010000009.1"/>
</dbReference>
<protein>
    <submittedName>
        <fullName evidence="10">L,D-transpeptidase family protein</fullName>
    </submittedName>
</protein>
<keyword evidence="6 7" id="KW-0961">Cell wall biogenesis/degradation</keyword>
<organism evidence="10 11">
    <name type="scientific">Caldimonas mangrovi</name>
    <dbReference type="NCBI Taxonomy" id="2944811"/>
    <lineage>
        <taxon>Bacteria</taxon>
        <taxon>Pseudomonadati</taxon>
        <taxon>Pseudomonadota</taxon>
        <taxon>Betaproteobacteria</taxon>
        <taxon>Burkholderiales</taxon>
        <taxon>Sphaerotilaceae</taxon>
        <taxon>Caldimonas</taxon>
    </lineage>
</organism>
<dbReference type="Pfam" id="PF03734">
    <property type="entry name" value="YkuD"/>
    <property type="match status" value="1"/>
</dbReference>
<dbReference type="InterPro" id="IPR038063">
    <property type="entry name" value="Transpep_catalytic_dom"/>
</dbReference>
<gene>
    <name evidence="10" type="ORF">M8A51_16280</name>
</gene>
<dbReference type="Pfam" id="PF01471">
    <property type="entry name" value="PG_binding_1"/>
    <property type="match status" value="1"/>
</dbReference>
<keyword evidence="11" id="KW-1185">Reference proteome</keyword>
<evidence type="ECO:0000256" key="7">
    <source>
        <dbReference type="PROSITE-ProRule" id="PRU01373"/>
    </source>
</evidence>
<evidence type="ECO:0000256" key="5">
    <source>
        <dbReference type="ARBA" id="ARBA00022984"/>
    </source>
</evidence>
<dbReference type="CDD" id="cd16913">
    <property type="entry name" value="YkuD_like"/>
    <property type="match status" value="1"/>
</dbReference>
<proteinExistence type="inferred from homology"/>
<sequence length="569" mass="62911">MLHQPDRLSARPWPLLPAFALALAVTLLACSERRSQPHATAPDAATETTRKDDGPSFVSALRQRVADPSSPQAVRRLYAERSPLWLDVRSRPGPQAEAALALLRAAHTEGLDPAVYRADALALQARQIATERPDDAVLADFEFELSQAVLRYLRHLHAGRVQPKAVGFRVPARDEATDIADVLRVALRQGRLADAVEALQPKLAQYPLLRGELARYRSLAAQPALQEPLPGTDSVRPGDSYPALAALHARLVAYGDLPPSAAVPAERYDGEIVEGVKRFQARHGLEADGVLGRSTQSALNVPPQQRVRQIELAMERLRWLPELGRQPFIGINIPMYRLWASDAASSGPVAAATMNVVVGKALDTQTPVMMEEMRYLIFRPYWNVPRSIVLGEILPKLQQDPAYLDKQQMEIVDGPGDDAKPVATTPKSLEALTEGKLRLRQRPGTHNSLGLVKFIFPNDEAVYLHGTTAQGLFDRIRRDFSHGCVRVEDPVALAQWVLKDQPEWTREKVVGAMQGQANSVRVDLKRPVQVLLFYVTAVVMPEDGRMHFAADIYKHDARLERALAQRAPG</sequence>
<evidence type="ECO:0000313" key="10">
    <source>
        <dbReference type="EMBL" id="MCM5681084.1"/>
    </source>
</evidence>
<reference evidence="10" key="1">
    <citation type="submission" date="2022-05" db="EMBL/GenBank/DDBJ databases">
        <title>Schlegelella sp. nov., isolated from mangrove soil.</title>
        <authorList>
            <person name="Liu Y."/>
            <person name="Ge X."/>
            <person name="Liu W."/>
        </authorList>
    </citation>
    <scope>NUCLEOTIDE SEQUENCE</scope>
    <source>
        <strain evidence="10">S2-27</strain>
    </source>
</reference>
<dbReference type="InterPro" id="IPR052905">
    <property type="entry name" value="LD-transpeptidase_YkuD-like"/>
</dbReference>
<feature type="domain" description="L,D-TPase catalytic" evidence="9">
    <location>
        <begin position="327"/>
        <end position="510"/>
    </location>
</feature>
<evidence type="ECO:0000256" key="6">
    <source>
        <dbReference type="ARBA" id="ARBA00023316"/>
    </source>
</evidence>
<feature type="active site" description="Proton donor/acceptor" evidence="7">
    <location>
        <position position="465"/>
    </location>
</feature>
<feature type="region of interest" description="Disordered" evidence="8">
    <location>
        <begin position="34"/>
        <end position="56"/>
    </location>
</feature>
<dbReference type="SUPFAM" id="SSF141523">
    <property type="entry name" value="L,D-transpeptidase catalytic domain-like"/>
    <property type="match status" value="1"/>
</dbReference>
<dbReference type="InterPro" id="IPR005490">
    <property type="entry name" value="LD_TPept_cat_dom"/>
</dbReference>
<evidence type="ECO:0000256" key="2">
    <source>
        <dbReference type="ARBA" id="ARBA00005992"/>
    </source>
</evidence>
<keyword evidence="4 7" id="KW-0133">Cell shape</keyword>
<evidence type="ECO:0000256" key="8">
    <source>
        <dbReference type="SAM" id="MobiDB-lite"/>
    </source>
</evidence>
<dbReference type="Pfam" id="PF20142">
    <property type="entry name" value="Scaffold"/>
    <property type="match status" value="1"/>
</dbReference>
<accession>A0ABT0YQS3</accession>
<dbReference type="InterPro" id="IPR045380">
    <property type="entry name" value="LD_TPept_scaffold_dom"/>
</dbReference>
<dbReference type="PANTHER" id="PTHR41533:SF2">
    <property type="entry name" value="BLR7131 PROTEIN"/>
    <property type="match status" value="1"/>
</dbReference>
<dbReference type="PROSITE" id="PS52029">
    <property type="entry name" value="LD_TPASE"/>
    <property type="match status" value="1"/>
</dbReference>
<comment type="similarity">
    <text evidence="2">Belongs to the YkuD family.</text>
</comment>
<dbReference type="EMBL" id="JAMKFE010000009">
    <property type="protein sequence ID" value="MCM5681084.1"/>
    <property type="molecule type" value="Genomic_DNA"/>
</dbReference>
<comment type="pathway">
    <text evidence="1 7">Cell wall biogenesis; peptidoglycan biosynthesis.</text>
</comment>
<evidence type="ECO:0000259" key="9">
    <source>
        <dbReference type="PROSITE" id="PS52029"/>
    </source>
</evidence>
<keyword evidence="5 7" id="KW-0573">Peptidoglycan synthesis</keyword>